<dbReference type="EMBL" id="NBIV01000339">
    <property type="protein sequence ID" value="PXF40221.1"/>
    <property type="molecule type" value="Genomic_DNA"/>
</dbReference>
<evidence type="ECO:0000313" key="2">
    <source>
        <dbReference type="Proteomes" id="UP000247409"/>
    </source>
</evidence>
<gene>
    <name evidence="1" type="ORF">BWQ96_10059</name>
</gene>
<name>A0A2V3IDU9_9FLOR</name>
<keyword evidence="2" id="KW-1185">Reference proteome</keyword>
<accession>A0A2V3IDU9</accession>
<comment type="caution">
    <text evidence="1">The sequence shown here is derived from an EMBL/GenBank/DDBJ whole genome shotgun (WGS) entry which is preliminary data.</text>
</comment>
<dbReference type="AlphaFoldDB" id="A0A2V3IDU9"/>
<organism evidence="1 2">
    <name type="scientific">Gracilariopsis chorda</name>
    <dbReference type="NCBI Taxonomy" id="448386"/>
    <lineage>
        <taxon>Eukaryota</taxon>
        <taxon>Rhodophyta</taxon>
        <taxon>Florideophyceae</taxon>
        <taxon>Rhodymeniophycidae</taxon>
        <taxon>Gracilariales</taxon>
        <taxon>Gracilariaceae</taxon>
        <taxon>Gracilariopsis</taxon>
    </lineage>
</organism>
<protein>
    <submittedName>
        <fullName evidence="1">Uncharacterized protein</fullName>
    </submittedName>
</protein>
<proteinExistence type="predicted"/>
<reference evidence="1 2" key="1">
    <citation type="journal article" date="2018" name="Mol. Biol. Evol.">
        <title>Analysis of the draft genome of the red seaweed Gracilariopsis chorda provides insights into genome size evolution in Rhodophyta.</title>
        <authorList>
            <person name="Lee J."/>
            <person name="Yang E.C."/>
            <person name="Graf L."/>
            <person name="Yang J.H."/>
            <person name="Qiu H."/>
            <person name="Zel Zion U."/>
            <person name="Chan C.X."/>
            <person name="Stephens T.G."/>
            <person name="Weber A.P.M."/>
            <person name="Boo G.H."/>
            <person name="Boo S.M."/>
            <person name="Kim K.M."/>
            <person name="Shin Y."/>
            <person name="Jung M."/>
            <person name="Lee S.J."/>
            <person name="Yim H.S."/>
            <person name="Lee J.H."/>
            <person name="Bhattacharya D."/>
            <person name="Yoon H.S."/>
        </authorList>
    </citation>
    <scope>NUCLEOTIDE SEQUENCE [LARGE SCALE GENOMIC DNA]</scope>
    <source>
        <strain evidence="1 2">SKKU-2015</strain>
        <tissue evidence="1">Whole body</tissue>
    </source>
</reference>
<dbReference type="Proteomes" id="UP000247409">
    <property type="component" value="Unassembled WGS sequence"/>
</dbReference>
<sequence length="76" mass="8787">MEKQSNEYHGIIHTTESAGHKAIMTIARSRLLHATAMLGPIRNLLHKSFDNEERPVHKPLREQERVYEFARDAHGN</sequence>
<evidence type="ECO:0000313" key="1">
    <source>
        <dbReference type="EMBL" id="PXF40221.1"/>
    </source>
</evidence>